<evidence type="ECO:0000256" key="1">
    <source>
        <dbReference type="SAM" id="MobiDB-lite"/>
    </source>
</evidence>
<proteinExistence type="predicted"/>
<comment type="caution">
    <text evidence="2">The sequence shown here is derived from an EMBL/GenBank/DDBJ whole genome shotgun (WGS) entry which is preliminary data.</text>
</comment>
<protein>
    <submittedName>
        <fullName evidence="2">Uncharacterized protein</fullName>
    </submittedName>
</protein>
<evidence type="ECO:0000313" key="2">
    <source>
        <dbReference type="EMBL" id="KAG8046200.1"/>
    </source>
</evidence>
<dbReference type="AlphaFoldDB" id="A0A8J5V1D8"/>
<dbReference type="EMBL" id="JAAALK010000290">
    <property type="protein sequence ID" value="KAG8046200.1"/>
    <property type="molecule type" value="Genomic_DNA"/>
</dbReference>
<feature type="compositionally biased region" description="Basic and acidic residues" evidence="1">
    <location>
        <begin position="40"/>
        <end position="78"/>
    </location>
</feature>
<reference evidence="2" key="1">
    <citation type="journal article" date="2021" name="bioRxiv">
        <title>Whole Genome Assembly and Annotation of Northern Wild Rice, Zizania palustris L., Supports a Whole Genome Duplication in the Zizania Genus.</title>
        <authorList>
            <person name="Haas M."/>
            <person name="Kono T."/>
            <person name="Macchietto M."/>
            <person name="Millas R."/>
            <person name="McGilp L."/>
            <person name="Shao M."/>
            <person name="Duquette J."/>
            <person name="Hirsch C.N."/>
            <person name="Kimball J."/>
        </authorList>
    </citation>
    <scope>NUCLEOTIDE SEQUENCE</scope>
    <source>
        <tissue evidence="2">Fresh leaf tissue</tissue>
    </source>
</reference>
<sequence>MTKLRRNGYGQPLAAGKVFGIRQRKMGTVALRQLSHKAYPKEMGIHHRSMDKEAENKGEGKAGDGISRKPPRERDGWKRTCRSRLRWRRGGLRQVVLVSTRT</sequence>
<feature type="region of interest" description="Disordered" evidence="1">
    <location>
        <begin position="40"/>
        <end position="79"/>
    </location>
</feature>
<dbReference type="Proteomes" id="UP000729402">
    <property type="component" value="Unassembled WGS sequence"/>
</dbReference>
<accession>A0A8J5V1D8</accession>
<reference evidence="2" key="2">
    <citation type="submission" date="2021-02" db="EMBL/GenBank/DDBJ databases">
        <authorList>
            <person name="Kimball J.A."/>
            <person name="Haas M.W."/>
            <person name="Macchietto M."/>
            <person name="Kono T."/>
            <person name="Duquette J."/>
            <person name="Shao M."/>
        </authorList>
    </citation>
    <scope>NUCLEOTIDE SEQUENCE</scope>
    <source>
        <tissue evidence="2">Fresh leaf tissue</tissue>
    </source>
</reference>
<keyword evidence="3" id="KW-1185">Reference proteome</keyword>
<organism evidence="2 3">
    <name type="scientific">Zizania palustris</name>
    <name type="common">Northern wild rice</name>
    <dbReference type="NCBI Taxonomy" id="103762"/>
    <lineage>
        <taxon>Eukaryota</taxon>
        <taxon>Viridiplantae</taxon>
        <taxon>Streptophyta</taxon>
        <taxon>Embryophyta</taxon>
        <taxon>Tracheophyta</taxon>
        <taxon>Spermatophyta</taxon>
        <taxon>Magnoliopsida</taxon>
        <taxon>Liliopsida</taxon>
        <taxon>Poales</taxon>
        <taxon>Poaceae</taxon>
        <taxon>BOP clade</taxon>
        <taxon>Oryzoideae</taxon>
        <taxon>Oryzeae</taxon>
        <taxon>Zizaniinae</taxon>
        <taxon>Zizania</taxon>
    </lineage>
</organism>
<name>A0A8J5V1D8_ZIZPA</name>
<gene>
    <name evidence="2" type="ORF">GUJ93_ZPchr0008g12861</name>
</gene>
<evidence type="ECO:0000313" key="3">
    <source>
        <dbReference type="Proteomes" id="UP000729402"/>
    </source>
</evidence>